<dbReference type="AlphaFoldDB" id="A0A135L823"/>
<organism evidence="1 2">
    <name type="scientific">Tepidibacillus decaturensis</name>
    <dbReference type="NCBI Taxonomy" id="1413211"/>
    <lineage>
        <taxon>Bacteria</taxon>
        <taxon>Bacillati</taxon>
        <taxon>Bacillota</taxon>
        <taxon>Bacilli</taxon>
        <taxon>Bacillales</taxon>
        <taxon>Bacillaceae</taxon>
        <taxon>Tepidibacillus</taxon>
    </lineage>
</organism>
<dbReference type="InterPro" id="IPR019700">
    <property type="entry name" value="Sigma-G_inhibitor_Gin"/>
</dbReference>
<dbReference type="STRING" id="1413211.U473_12905"/>
<gene>
    <name evidence="1" type="ORF">U473_12905</name>
</gene>
<accession>A0A135L823</accession>
<proteinExistence type="predicted"/>
<protein>
    <submittedName>
        <fullName evidence="1">Inhibitor of sigma-G Gin</fullName>
    </submittedName>
</protein>
<evidence type="ECO:0000313" key="1">
    <source>
        <dbReference type="EMBL" id="KXG45102.1"/>
    </source>
</evidence>
<dbReference type="Proteomes" id="UP000070352">
    <property type="component" value="Unassembled WGS sequence"/>
</dbReference>
<evidence type="ECO:0000313" key="2">
    <source>
        <dbReference type="Proteomes" id="UP000070352"/>
    </source>
</evidence>
<name>A0A135L823_9BACI</name>
<dbReference type="EMBL" id="LSKU01000001">
    <property type="protein sequence ID" value="KXG45102.1"/>
    <property type="molecule type" value="Genomic_DNA"/>
</dbReference>
<reference evidence="1 2" key="1">
    <citation type="submission" date="2016-02" db="EMBL/GenBank/DDBJ databases">
        <title>Draft Genome for Tepidibacillus decaturensis nov. sp. Strain Z9, an Anaerobic, Moderately Thermophilic and Heterotrophic Bacterium from Deep Subsurface of the Illinois Basin, USA.</title>
        <authorList>
            <person name="Dong Y."/>
            <person name="Chang J.Y."/>
            <person name="Sanford R."/>
            <person name="Fouke B.W."/>
        </authorList>
    </citation>
    <scope>NUCLEOTIDE SEQUENCE [LARGE SCALE GENOMIC DNA]</scope>
    <source>
        <strain evidence="1 2">Z9</strain>
    </source>
</reference>
<comment type="caution">
    <text evidence="1">The sequence shown here is derived from an EMBL/GenBank/DDBJ whole genome shotgun (WGS) entry which is preliminary data.</text>
</comment>
<sequence length="50" mass="5897">MCGRRKKKGIKIHSGFICSHCEEEIVHTDVSDEKYPFFIQQMKKVWINNG</sequence>
<dbReference type="Pfam" id="PF10764">
    <property type="entry name" value="Gin"/>
    <property type="match status" value="1"/>
</dbReference>
<keyword evidence="2" id="KW-1185">Reference proteome</keyword>
<dbReference type="OrthoDB" id="2886653at2"/>